<dbReference type="RefSeq" id="WP_380235990.1">
    <property type="nucleotide sequence ID" value="NZ_BAAAVH010000069.1"/>
</dbReference>
<evidence type="ECO:0000313" key="3">
    <source>
        <dbReference type="EMBL" id="MFC5888134.1"/>
    </source>
</evidence>
<gene>
    <name evidence="3" type="ORF">ACFP0N_24525</name>
</gene>
<feature type="compositionally biased region" description="Low complexity" evidence="1">
    <location>
        <begin position="100"/>
        <end position="109"/>
    </location>
</feature>
<dbReference type="EMBL" id="JBHSOD010000035">
    <property type="protein sequence ID" value="MFC5888134.1"/>
    <property type="molecule type" value="Genomic_DNA"/>
</dbReference>
<dbReference type="InterPro" id="IPR054212">
    <property type="entry name" value="DUF6919"/>
</dbReference>
<feature type="region of interest" description="Disordered" evidence="1">
    <location>
        <begin position="92"/>
        <end position="279"/>
    </location>
</feature>
<reference evidence="4" key="1">
    <citation type="journal article" date="2019" name="Int. J. Syst. Evol. Microbiol.">
        <title>The Global Catalogue of Microorganisms (GCM) 10K type strain sequencing project: providing services to taxonomists for standard genome sequencing and annotation.</title>
        <authorList>
            <consortium name="The Broad Institute Genomics Platform"/>
            <consortium name="The Broad Institute Genome Sequencing Center for Infectious Disease"/>
            <person name="Wu L."/>
            <person name="Ma J."/>
        </authorList>
    </citation>
    <scope>NUCLEOTIDE SEQUENCE [LARGE SCALE GENOMIC DNA]</scope>
    <source>
        <strain evidence="4">CGMCC 4.1469</strain>
    </source>
</reference>
<protein>
    <submittedName>
        <fullName evidence="3">DUF6919 domain-containing protein</fullName>
    </submittedName>
</protein>
<evidence type="ECO:0000259" key="2">
    <source>
        <dbReference type="Pfam" id="PF21897"/>
    </source>
</evidence>
<dbReference type="Pfam" id="PF21897">
    <property type="entry name" value="DUF6919"/>
    <property type="match status" value="1"/>
</dbReference>
<feature type="compositionally biased region" description="Basic residues" evidence="1">
    <location>
        <begin position="125"/>
        <end position="145"/>
    </location>
</feature>
<proteinExistence type="predicted"/>
<evidence type="ECO:0000256" key="1">
    <source>
        <dbReference type="SAM" id="MobiDB-lite"/>
    </source>
</evidence>
<evidence type="ECO:0000313" key="4">
    <source>
        <dbReference type="Proteomes" id="UP001596067"/>
    </source>
</evidence>
<organism evidence="3 4">
    <name type="scientific">Kitasatospora aburaviensis</name>
    <dbReference type="NCBI Taxonomy" id="67265"/>
    <lineage>
        <taxon>Bacteria</taxon>
        <taxon>Bacillati</taxon>
        <taxon>Actinomycetota</taxon>
        <taxon>Actinomycetes</taxon>
        <taxon>Kitasatosporales</taxon>
        <taxon>Streptomycetaceae</taxon>
        <taxon>Kitasatospora</taxon>
    </lineage>
</organism>
<feature type="compositionally biased region" description="Low complexity" evidence="1">
    <location>
        <begin position="215"/>
        <end position="224"/>
    </location>
</feature>
<feature type="domain" description="DUF6919" evidence="2">
    <location>
        <begin position="11"/>
        <end position="92"/>
    </location>
</feature>
<comment type="caution">
    <text evidence="3">The sequence shown here is derived from an EMBL/GenBank/DDBJ whole genome shotgun (WGS) entry which is preliminary data.</text>
</comment>
<name>A0ABW1F2K5_9ACTN</name>
<accession>A0ABW1F2K5</accession>
<dbReference type="Proteomes" id="UP001596067">
    <property type="component" value="Unassembled WGS sequence"/>
</dbReference>
<sequence length="279" mass="30533">MPLHLIMNRADQMAWRSAATLAELGNLTAHWLEGTRRSRPGYVPGYGPDPETTDTPGLVRALALANRPGYVTDAGQPGIDGPDRRQDWWAQRERGRVRRGPAGADAPEPGGRGVRPAVHHPPPWLRRRCAPARSGRHCRRRRAAHPVRGMDAARDGPPGVEGRRPAGRCRRAGLAGEPHRPPVRANPGAERRPVRGVRRPGPGPLRAVRLHRGRPLPGRLLVGARRGDGGRVQRLRAGPLRRDGRRGWDLARRRRPGGPGARPVPAAPPPPRRRAGPRP</sequence>
<keyword evidence="4" id="KW-1185">Reference proteome</keyword>
<feature type="compositionally biased region" description="Basic and acidic residues" evidence="1">
    <location>
        <begin position="240"/>
        <end position="251"/>
    </location>
</feature>